<dbReference type="OMA" id="YAMYERY"/>
<dbReference type="PANTHER" id="PTHR28577">
    <property type="entry name" value="CENTROMERE PROTEIN P"/>
    <property type="match status" value="1"/>
</dbReference>
<dbReference type="GO" id="GO:0000775">
    <property type="term" value="C:chromosome, centromeric region"/>
    <property type="evidence" value="ECO:0007669"/>
    <property type="project" value="InterPro"/>
</dbReference>
<feature type="region of interest" description="Disordered" evidence="1">
    <location>
        <begin position="1"/>
        <end position="40"/>
    </location>
</feature>
<name>A0A0L0DIW7_THETB</name>
<feature type="compositionally biased region" description="Gly residues" evidence="1">
    <location>
        <begin position="73"/>
        <end position="82"/>
    </location>
</feature>
<dbReference type="Pfam" id="PF13096">
    <property type="entry name" value="CENP-P"/>
    <property type="match status" value="1"/>
</dbReference>
<dbReference type="GeneID" id="25560841"/>
<dbReference type="GO" id="GO:0005634">
    <property type="term" value="C:nucleus"/>
    <property type="evidence" value="ECO:0007669"/>
    <property type="project" value="TreeGrafter"/>
</dbReference>
<dbReference type="EMBL" id="GL349436">
    <property type="protein sequence ID" value="KNC52242.1"/>
    <property type="molecule type" value="Genomic_DNA"/>
</dbReference>
<accession>A0A0L0DIW7</accession>
<dbReference type="Proteomes" id="UP000054408">
    <property type="component" value="Unassembled WGS sequence"/>
</dbReference>
<organism evidence="2 3">
    <name type="scientific">Thecamonas trahens ATCC 50062</name>
    <dbReference type="NCBI Taxonomy" id="461836"/>
    <lineage>
        <taxon>Eukaryota</taxon>
        <taxon>Apusozoa</taxon>
        <taxon>Apusomonadida</taxon>
        <taxon>Apusomonadidae</taxon>
        <taxon>Thecamonas</taxon>
    </lineage>
</organism>
<dbReference type="AlphaFoldDB" id="A0A0L0DIW7"/>
<dbReference type="InterPro" id="IPR027801">
    <property type="entry name" value="CENP-P"/>
</dbReference>
<sequence>MASQQAAELAQKLKATRSQEAAGALEGGLRTDDVGAGRGAAARERYQATIETLRSKVAALEAQVAEAEAAAAAGGGGGGEGVPGQDAVIDDEALRRMVLAKATGGPGSRSVVKGKLDPLRALGEDAGDDDDDDDGDEGGSGPRVQVTPEHVAELASVAGVHFDRTHNSLLEPDAERNGLRLRRYELQGTSHGLGFALHFDVNEEALRVERVEVEVDKLLTRELSGLVTHVEETCSLRAFFKTFARFAKLRSLRTALFRTLKIEYGEWVVLPHGAANSATMVVAAPSSGDGSAPFEFTFLWQIASDTRGKLEQNIQIFPSVSLGLVELDAEASFAVTAELTTHFRKLVAWGGVTAALRVLIGIVRSGKLTP</sequence>
<dbReference type="GO" id="GO:0034080">
    <property type="term" value="P:CENP-A containing chromatin assembly"/>
    <property type="evidence" value="ECO:0007669"/>
    <property type="project" value="InterPro"/>
</dbReference>
<evidence type="ECO:0000313" key="2">
    <source>
        <dbReference type="EMBL" id="KNC52242.1"/>
    </source>
</evidence>
<evidence type="ECO:0000256" key="1">
    <source>
        <dbReference type="SAM" id="MobiDB-lite"/>
    </source>
</evidence>
<feature type="compositionally biased region" description="Low complexity" evidence="1">
    <location>
        <begin position="1"/>
        <end position="13"/>
    </location>
</feature>
<dbReference type="PANTHER" id="PTHR28577:SF1">
    <property type="entry name" value="CENTROMERE PROTEIN P"/>
    <property type="match status" value="1"/>
</dbReference>
<dbReference type="STRING" id="461836.A0A0L0DIW7"/>
<reference evidence="2 3" key="1">
    <citation type="submission" date="2010-05" db="EMBL/GenBank/DDBJ databases">
        <title>The Genome Sequence of Thecamonas trahens ATCC 50062.</title>
        <authorList>
            <consortium name="The Broad Institute Genome Sequencing Platform"/>
            <person name="Russ C."/>
            <person name="Cuomo C."/>
            <person name="Shea T."/>
            <person name="Young S.K."/>
            <person name="Zeng Q."/>
            <person name="Koehrsen M."/>
            <person name="Haas B."/>
            <person name="Borodovsky M."/>
            <person name="Guigo R."/>
            <person name="Alvarado L."/>
            <person name="Berlin A."/>
            <person name="Bochicchio J."/>
            <person name="Borenstein D."/>
            <person name="Chapman S."/>
            <person name="Chen Z."/>
            <person name="Freedman E."/>
            <person name="Gellesch M."/>
            <person name="Goldberg J."/>
            <person name="Griggs A."/>
            <person name="Gujja S."/>
            <person name="Heilman E."/>
            <person name="Heiman D."/>
            <person name="Hepburn T."/>
            <person name="Howarth C."/>
            <person name="Jen D."/>
            <person name="Larson L."/>
            <person name="Mehta T."/>
            <person name="Park D."/>
            <person name="Pearson M."/>
            <person name="Roberts A."/>
            <person name="Saif S."/>
            <person name="Shenoy N."/>
            <person name="Sisk P."/>
            <person name="Stolte C."/>
            <person name="Sykes S."/>
            <person name="Thomson T."/>
            <person name="Walk T."/>
            <person name="White J."/>
            <person name="Yandava C."/>
            <person name="Burger G."/>
            <person name="Gray M.W."/>
            <person name="Holland P.W.H."/>
            <person name="King N."/>
            <person name="Lang F.B.F."/>
            <person name="Roger A.J."/>
            <person name="Ruiz-Trillo I."/>
            <person name="Lander E."/>
            <person name="Nusbaum C."/>
        </authorList>
    </citation>
    <scope>NUCLEOTIDE SEQUENCE [LARGE SCALE GENOMIC DNA]</scope>
    <source>
        <strain evidence="2 3">ATCC 50062</strain>
    </source>
</reference>
<feature type="region of interest" description="Disordered" evidence="1">
    <location>
        <begin position="101"/>
        <end position="147"/>
    </location>
</feature>
<evidence type="ECO:0000313" key="3">
    <source>
        <dbReference type="Proteomes" id="UP000054408"/>
    </source>
</evidence>
<feature type="compositionally biased region" description="Acidic residues" evidence="1">
    <location>
        <begin position="125"/>
        <end position="137"/>
    </location>
</feature>
<dbReference type="RefSeq" id="XP_013762244.1">
    <property type="nucleotide sequence ID" value="XM_013906790.1"/>
</dbReference>
<keyword evidence="3" id="KW-1185">Reference proteome</keyword>
<feature type="region of interest" description="Disordered" evidence="1">
    <location>
        <begin position="64"/>
        <end position="86"/>
    </location>
</feature>
<gene>
    <name evidence="2" type="ORF">AMSG_01071</name>
</gene>
<protein>
    <submittedName>
        <fullName evidence="2">Centromere protein P</fullName>
    </submittedName>
</protein>
<proteinExistence type="predicted"/>
<feature type="compositionally biased region" description="Basic and acidic residues" evidence="1">
    <location>
        <begin position="29"/>
        <end position="40"/>
    </location>
</feature>